<reference evidence="2" key="2">
    <citation type="submission" date="2024-06" db="EMBL/GenBank/DDBJ databases">
        <authorList>
            <person name="Plum-Jensen L.E."/>
            <person name="Schramm A."/>
            <person name="Marshall I.P.G."/>
        </authorList>
    </citation>
    <scope>NUCLEOTIDE SEQUENCE</scope>
    <source>
        <strain evidence="2">Rat1</strain>
    </source>
</reference>
<dbReference type="KEGG" id="eaj:Q3M24_13000"/>
<protein>
    <submittedName>
        <fullName evidence="2">Peptidoglycan-binding domain-containing protein</fullName>
    </submittedName>
</protein>
<reference evidence="2" key="1">
    <citation type="journal article" date="2024" name="Syst. Appl. Microbiol.">
        <title>First single-strain enrichments of Electrothrix cable bacteria, description of E. aestuarii sp. nov. and E. rattekaaiensis sp. nov., and proposal of a cable bacteria taxonomy following the rules of the SeqCode.</title>
        <authorList>
            <person name="Plum-Jensen L.E."/>
            <person name="Schramm A."/>
            <person name="Marshall I.P.G."/>
        </authorList>
    </citation>
    <scope>NUCLEOTIDE SEQUENCE</scope>
    <source>
        <strain evidence="2">Rat1</strain>
    </source>
</reference>
<dbReference type="InterPro" id="IPR002477">
    <property type="entry name" value="Peptidoglycan-bd-like"/>
</dbReference>
<dbReference type="AlphaFoldDB" id="A0AAU8LQQ3"/>
<dbReference type="SUPFAM" id="SSF47090">
    <property type="entry name" value="PGBD-like"/>
    <property type="match status" value="1"/>
</dbReference>
<name>A0AAU8LQQ3_9BACT</name>
<evidence type="ECO:0000259" key="1">
    <source>
        <dbReference type="Pfam" id="PF01471"/>
    </source>
</evidence>
<dbReference type="InterPro" id="IPR036366">
    <property type="entry name" value="PGBDSf"/>
</dbReference>
<dbReference type="Pfam" id="PF01471">
    <property type="entry name" value="PG_binding_1"/>
    <property type="match status" value="1"/>
</dbReference>
<accession>A0AAU8LQQ3</accession>
<dbReference type="EMBL" id="CP159373">
    <property type="protein sequence ID" value="XCN71229.1"/>
    <property type="molecule type" value="Genomic_DNA"/>
</dbReference>
<organism evidence="2">
    <name type="scientific">Candidatus Electrothrix aestuarii</name>
    <dbReference type="NCBI Taxonomy" id="3062594"/>
    <lineage>
        <taxon>Bacteria</taxon>
        <taxon>Pseudomonadati</taxon>
        <taxon>Thermodesulfobacteriota</taxon>
        <taxon>Desulfobulbia</taxon>
        <taxon>Desulfobulbales</taxon>
        <taxon>Desulfobulbaceae</taxon>
        <taxon>Candidatus Electrothrix</taxon>
    </lineage>
</organism>
<evidence type="ECO:0000313" key="2">
    <source>
        <dbReference type="EMBL" id="XCN71229.1"/>
    </source>
</evidence>
<feature type="domain" description="Peptidoglycan binding-like" evidence="1">
    <location>
        <begin position="70"/>
        <end position="101"/>
    </location>
</feature>
<sequence>MKNGKTLHRIIGCAVVMLTVLVFTGTGYSRTPCTTCQSCGQAQTPAPPSIDPDTELQFRDGFPGSRRDKRQQVRKLQCMLRALGYCSGEIDGWYGGSTARAAMLFLADNFQTIGYGKKVTKDQWDYLVHWAGERCTKYDKPEKPEPKPEPKPCTTCGQQERPYYYQYQGYKGQGYQYYQQN</sequence>
<dbReference type="Gene3D" id="1.10.101.10">
    <property type="entry name" value="PGBD-like superfamily/PGBD"/>
    <property type="match status" value="1"/>
</dbReference>
<dbReference type="InterPro" id="IPR036365">
    <property type="entry name" value="PGBD-like_sf"/>
</dbReference>
<proteinExistence type="predicted"/>
<gene>
    <name evidence="2" type="ORF">Q3M24_13000</name>
</gene>